<evidence type="ECO:0000313" key="8">
    <source>
        <dbReference type="EMBL" id="AKB35962.1"/>
    </source>
</evidence>
<feature type="modified residue" description="4-aspartylphosphate" evidence="6">
    <location>
        <position position="103"/>
    </location>
</feature>
<dbReference type="AlphaFoldDB" id="A0A0E3PLH7"/>
<dbReference type="GO" id="GO:0005829">
    <property type="term" value="C:cytosol"/>
    <property type="evidence" value="ECO:0007669"/>
    <property type="project" value="TreeGrafter"/>
</dbReference>
<protein>
    <submittedName>
        <fullName evidence="8">Response regulator receiver</fullName>
    </submittedName>
</protein>
<evidence type="ECO:0000259" key="7">
    <source>
        <dbReference type="PROSITE" id="PS50110"/>
    </source>
</evidence>
<name>A0A0E3PLH7_9EURY</name>
<feature type="domain" description="Response regulatory" evidence="7">
    <location>
        <begin position="54"/>
        <end position="167"/>
    </location>
</feature>
<dbReference type="STRING" id="1434118.MSSAC_1372"/>
<keyword evidence="4" id="KW-0238">DNA-binding</keyword>
<accession>A0A0E3PLH7</accession>
<evidence type="ECO:0000256" key="1">
    <source>
        <dbReference type="ARBA" id="ARBA00022553"/>
    </source>
</evidence>
<dbReference type="Proteomes" id="UP000033123">
    <property type="component" value="Chromosome"/>
</dbReference>
<dbReference type="PANTHER" id="PTHR48111:SF1">
    <property type="entry name" value="TWO-COMPONENT RESPONSE REGULATOR ORR33"/>
    <property type="match status" value="1"/>
</dbReference>
<dbReference type="SUPFAM" id="SSF52172">
    <property type="entry name" value="CheY-like"/>
    <property type="match status" value="1"/>
</dbReference>
<sequence length="172" mass="20007">MRWREMHNINLDREILKLIEEQPEISEREIAHTLSVSEELVKLRISSLHDIREKILIMGHGNNVHNNLQKVLEAENYNVVSTLDNFSALETVNAEKPDLVLLDTDMDAFEICRQLKASPRHWWVPVMMLSERDKTEDGVKAFNSGADDYITMPFNPLELKARVGMILRRCRI</sequence>
<dbReference type="PANTHER" id="PTHR48111">
    <property type="entry name" value="REGULATOR OF RPOS"/>
    <property type="match status" value="1"/>
</dbReference>
<keyword evidence="1 6" id="KW-0597">Phosphoprotein</keyword>
<evidence type="ECO:0000256" key="5">
    <source>
        <dbReference type="ARBA" id="ARBA00023163"/>
    </source>
</evidence>
<dbReference type="PATRIC" id="fig|1434118.4.peg.1748"/>
<dbReference type="Gene3D" id="1.10.10.10">
    <property type="entry name" value="Winged helix-like DNA-binding domain superfamily/Winged helix DNA-binding domain"/>
    <property type="match status" value="1"/>
</dbReference>
<evidence type="ECO:0000256" key="2">
    <source>
        <dbReference type="ARBA" id="ARBA00023012"/>
    </source>
</evidence>
<gene>
    <name evidence="8" type="ORF">MSSAC_1372</name>
</gene>
<reference evidence="8 9" key="1">
    <citation type="submission" date="2014-07" db="EMBL/GenBank/DDBJ databases">
        <title>Methanogenic archaea and the global carbon cycle.</title>
        <authorList>
            <person name="Henriksen J.R."/>
            <person name="Luke J."/>
            <person name="Reinhart S."/>
            <person name="Benedict M.N."/>
            <person name="Youngblut N.D."/>
            <person name="Metcalf M.E."/>
            <person name="Whitaker R.J."/>
            <person name="Metcalf W.W."/>
        </authorList>
    </citation>
    <scope>NUCLEOTIDE SEQUENCE [LARGE SCALE GENOMIC DNA]</scope>
    <source>
        <strain evidence="8 9">C2J</strain>
    </source>
</reference>
<evidence type="ECO:0000256" key="6">
    <source>
        <dbReference type="PROSITE-ProRule" id="PRU00169"/>
    </source>
</evidence>
<keyword evidence="3" id="KW-0805">Transcription regulation</keyword>
<dbReference type="HOGENOM" id="CLU_000445_69_17_2"/>
<dbReference type="KEGG" id="msj:MSSAC_1372"/>
<dbReference type="InterPro" id="IPR039420">
    <property type="entry name" value="WalR-like"/>
</dbReference>
<evidence type="ECO:0000313" key="9">
    <source>
        <dbReference type="Proteomes" id="UP000033123"/>
    </source>
</evidence>
<dbReference type="GO" id="GO:0000156">
    <property type="term" value="F:phosphorelay response regulator activity"/>
    <property type="evidence" value="ECO:0007669"/>
    <property type="project" value="TreeGrafter"/>
</dbReference>
<dbReference type="InterPro" id="IPR036388">
    <property type="entry name" value="WH-like_DNA-bd_sf"/>
</dbReference>
<evidence type="ECO:0000256" key="3">
    <source>
        <dbReference type="ARBA" id="ARBA00023015"/>
    </source>
</evidence>
<dbReference type="GO" id="GO:0000976">
    <property type="term" value="F:transcription cis-regulatory region binding"/>
    <property type="evidence" value="ECO:0007669"/>
    <property type="project" value="TreeGrafter"/>
</dbReference>
<dbReference type="Gene3D" id="6.10.250.690">
    <property type="match status" value="1"/>
</dbReference>
<keyword evidence="5" id="KW-0804">Transcription</keyword>
<dbReference type="Pfam" id="PF00072">
    <property type="entry name" value="Response_reg"/>
    <property type="match status" value="1"/>
</dbReference>
<organism evidence="8 9">
    <name type="scientific">Methanosarcina siciliae C2J</name>
    <dbReference type="NCBI Taxonomy" id="1434118"/>
    <lineage>
        <taxon>Archaea</taxon>
        <taxon>Methanobacteriati</taxon>
        <taxon>Methanobacteriota</taxon>
        <taxon>Stenosarchaea group</taxon>
        <taxon>Methanomicrobia</taxon>
        <taxon>Methanosarcinales</taxon>
        <taxon>Methanosarcinaceae</taxon>
        <taxon>Methanosarcina</taxon>
    </lineage>
</organism>
<dbReference type="InterPro" id="IPR011006">
    <property type="entry name" value="CheY-like_superfamily"/>
</dbReference>
<evidence type="ECO:0000256" key="4">
    <source>
        <dbReference type="ARBA" id="ARBA00023125"/>
    </source>
</evidence>
<dbReference type="GO" id="GO:0032993">
    <property type="term" value="C:protein-DNA complex"/>
    <property type="evidence" value="ECO:0007669"/>
    <property type="project" value="TreeGrafter"/>
</dbReference>
<keyword evidence="2" id="KW-0902">Two-component regulatory system</keyword>
<dbReference type="SMART" id="SM00448">
    <property type="entry name" value="REC"/>
    <property type="match status" value="1"/>
</dbReference>
<proteinExistence type="predicted"/>
<dbReference type="Gene3D" id="3.40.50.2300">
    <property type="match status" value="1"/>
</dbReference>
<dbReference type="PROSITE" id="PS50110">
    <property type="entry name" value="RESPONSE_REGULATORY"/>
    <property type="match status" value="1"/>
</dbReference>
<dbReference type="Pfam" id="PF13412">
    <property type="entry name" value="HTH_24"/>
    <property type="match status" value="1"/>
</dbReference>
<dbReference type="GO" id="GO:0006355">
    <property type="term" value="P:regulation of DNA-templated transcription"/>
    <property type="evidence" value="ECO:0007669"/>
    <property type="project" value="TreeGrafter"/>
</dbReference>
<dbReference type="InterPro" id="IPR001789">
    <property type="entry name" value="Sig_transdc_resp-reg_receiver"/>
</dbReference>
<dbReference type="EMBL" id="CP009508">
    <property type="protein sequence ID" value="AKB35962.1"/>
    <property type="molecule type" value="Genomic_DNA"/>
</dbReference>